<reference evidence="2 3" key="1">
    <citation type="journal article" date="2023" name="G3 (Bethesda)">
        <title>A chromosome-length genome assembly and annotation of blackberry (Rubus argutus, cv. 'Hillquist').</title>
        <authorList>
            <person name="Bruna T."/>
            <person name="Aryal R."/>
            <person name="Dudchenko O."/>
            <person name="Sargent D.J."/>
            <person name="Mead D."/>
            <person name="Buti M."/>
            <person name="Cavallini A."/>
            <person name="Hytonen T."/>
            <person name="Andres J."/>
            <person name="Pham M."/>
            <person name="Weisz D."/>
            <person name="Mascagni F."/>
            <person name="Usai G."/>
            <person name="Natali L."/>
            <person name="Bassil N."/>
            <person name="Fernandez G.E."/>
            <person name="Lomsadze A."/>
            <person name="Armour M."/>
            <person name="Olukolu B."/>
            <person name="Poorten T."/>
            <person name="Britton C."/>
            <person name="Davik J."/>
            <person name="Ashrafi H."/>
            <person name="Aiden E.L."/>
            <person name="Borodovsky M."/>
            <person name="Worthington M."/>
        </authorList>
    </citation>
    <scope>NUCLEOTIDE SEQUENCE [LARGE SCALE GENOMIC DNA]</scope>
    <source>
        <strain evidence="2">PI 553951</strain>
    </source>
</reference>
<keyword evidence="3" id="KW-1185">Reference proteome</keyword>
<evidence type="ECO:0000313" key="2">
    <source>
        <dbReference type="EMBL" id="KAK9911848.1"/>
    </source>
</evidence>
<feature type="compositionally biased region" description="Gly residues" evidence="1">
    <location>
        <begin position="8"/>
        <end position="20"/>
    </location>
</feature>
<protein>
    <submittedName>
        <fullName evidence="2">Uncharacterized protein</fullName>
    </submittedName>
</protein>
<name>A0AAW1VU11_RUBAR</name>
<proteinExistence type="predicted"/>
<evidence type="ECO:0000313" key="3">
    <source>
        <dbReference type="Proteomes" id="UP001457282"/>
    </source>
</evidence>
<dbReference type="Proteomes" id="UP001457282">
    <property type="component" value="Unassembled WGS sequence"/>
</dbReference>
<sequence>MGAATTGLGAGGAEDGGRGLSTGSVEGSAMGSGQLWVEGVEVLGRPVSRRSRLWRWRGGEMGLGLIEAVRKGIDLVSGRGIEW</sequence>
<dbReference type="EMBL" id="JBEDUW010000007">
    <property type="protein sequence ID" value="KAK9911848.1"/>
    <property type="molecule type" value="Genomic_DNA"/>
</dbReference>
<comment type="caution">
    <text evidence="2">The sequence shown here is derived from an EMBL/GenBank/DDBJ whole genome shotgun (WGS) entry which is preliminary data.</text>
</comment>
<dbReference type="AlphaFoldDB" id="A0AAW1VU11"/>
<evidence type="ECO:0000256" key="1">
    <source>
        <dbReference type="SAM" id="MobiDB-lite"/>
    </source>
</evidence>
<accession>A0AAW1VU11</accession>
<feature type="region of interest" description="Disordered" evidence="1">
    <location>
        <begin position="1"/>
        <end position="30"/>
    </location>
</feature>
<organism evidence="2 3">
    <name type="scientific">Rubus argutus</name>
    <name type="common">Southern blackberry</name>
    <dbReference type="NCBI Taxonomy" id="59490"/>
    <lineage>
        <taxon>Eukaryota</taxon>
        <taxon>Viridiplantae</taxon>
        <taxon>Streptophyta</taxon>
        <taxon>Embryophyta</taxon>
        <taxon>Tracheophyta</taxon>
        <taxon>Spermatophyta</taxon>
        <taxon>Magnoliopsida</taxon>
        <taxon>eudicotyledons</taxon>
        <taxon>Gunneridae</taxon>
        <taxon>Pentapetalae</taxon>
        <taxon>rosids</taxon>
        <taxon>fabids</taxon>
        <taxon>Rosales</taxon>
        <taxon>Rosaceae</taxon>
        <taxon>Rosoideae</taxon>
        <taxon>Rosoideae incertae sedis</taxon>
        <taxon>Rubus</taxon>
    </lineage>
</organism>
<gene>
    <name evidence="2" type="ORF">M0R45_035734</name>
</gene>